<dbReference type="Gene3D" id="3.30.1490.10">
    <property type="match status" value="1"/>
</dbReference>
<comment type="subunit">
    <text evidence="7 8">Part of the 30S ribosomal subunit. Contacts proteins S5 and S12.</text>
</comment>
<evidence type="ECO:0000256" key="7">
    <source>
        <dbReference type="ARBA" id="ARBA00046740"/>
    </source>
</evidence>
<evidence type="ECO:0000256" key="3">
    <source>
        <dbReference type="ARBA" id="ARBA00022884"/>
    </source>
</evidence>
<sequence length="133" mass="14884">MSNVTDPIADMLTRIRNAIQAKKSEVEIPSSKLKLSIIHILKQEGYIQQHKLIKDGKQGIIKVTLKYNEDKKSVISGLKRMSKPGRRIYVKKEKIPYVLNGLGIAIISTSKGILTDKQARALGIGGEWLCSIW</sequence>
<dbReference type="SUPFAM" id="SSF56047">
    <property type="entry name" value="Ribosomal protein S8"/>
    <property type="match status" value="1"/>
</dbReference>
<name>A0A7C1VLZ9_DESA2</name>
<dbReference type="GO" id="GO:0006412">
    <property type="term" value="P:translation"/>
    <property type="evidence" value="ECO:0007669"/>
    <property type="project" value="UniProtKB-UniRule"/>
</dbReference>
<dbReference type="PANTHER" id="PTHR11758">
    <property type="entry name" value="40S RIBOSOMAL PROTEIN S15A"/>
    <property type="match status" value="1"/>
</dbReference>
<dbReference type="Gene3D" id="3.30.1370.30">
    <property type="match status" value="1"/>
</dbReference>
<evidence type="ECO:0000256" key="9">
    <source>
        <dbReference type="RuleBase" id="RU003660"/>
    </source>
</evidence>
<dbReference type="GO" id="GO:0003735">
    <property type="term" value="F:structural constituent of ribosome"/>
    <property type="evidence" value="ECO:0007669"/>
    <property type="project" value="InterPro"/>
</dbReference>
<keyword evidence="5 8" id="KW-0687">Ribonucleoprotein</keyword>
<evidence type="ECO:0000313" key="10">
    <source>
        <dbReference type="EMBL" id="HEB73602.1"/>
    </source>
</evidence>
<dbReference type="GO" id="GO:0005737">
    <property type="term" value="C:cytoplasm"/>
    <property type="evidence" value="ECO:0007669"/>
    <property type="project" value="UniProtKB-ARBA"/>
</dbReference>
<dbReference type="EMBL" id="DRKW01000004">
    <property type="protein sequence ID" value="HEB73602.1"/>
    <property type="molecule type" value="Genomic_DNA"/>
</dbReference>
<comment type="similarity">
    <text evidence="1 8 9">Belongs to the universal ribosomal protein uS8 family.</text>
</comment>
<dbReference type="HAMAP" id="MF_01302_B">
    <property type="entry name" value="Ribosomal_uS8_B"/>
    <property type="match status" value="1"/>
</dbReference>
<dbReference type="FunFam" id="3.30.1370.30:FF:000002">
    <property type="entry name" value="30S ribosomal protein S8"/>
    <property type="match status" value="1"/>
</dbReference>
<evidence type="ECO:0000256" key="1">
    <source>
        <dbReference type="ARBA" id="ARBA00006471"/>
    </source>
</evidence>
<dbReference type="FunFam" id="3.30.1490.10:FF:000001">
    <property type="entry name" value="30S ribosomal protein S8"/>
    <property type="match status" value="1"/>
</dbReference>
<dbReference type="GO" id="GO:0019843">
    <property type="term" value="F:rRNA binding"/>
    <property type="evidence" value="ECO:0007669"/>
    <property type="project" value="UniProtKB-UniRule"/>
</dbReference>
<evidence type="ECO:0000256" key="2">
    <source>
        <dbReference type="ARBA" id="ARBA00022730"/>
    </source>
</evidence>
<keyword evidence="4 8" id="KW-0689">Ribosomal protein</keyword>
<reference evidence="11" key="1">
    <citation type="journal article" date="2020" name="mSystems">
        <title>Genome- and Community-Level Interaction Insights into Carbon Utilization and Element Cycling Functions of Hydrothermarchaeota in Hydrothermal Sediment.</title>
        <authorList>
            <person name="Zhou Z."/>
            <person name="Liu Y."/>
            <person name="Xu W."/>
            <person name="Pan J."/>
            <person name="Luo Z.H."/>
            <person name="Li M."/>
        </authorList>
    </citation>
    <scope>NUCLEOTIDE SEQUENCE [LARGE SCALE GENOMIC DNA]</scope>
    <source>
        <strain evidence="11">HyVt-389</strain>
        <strain evidence="10">HyVt-45</strain>
    </source>
</reference>
<dbReference type="PROSITE" id="PS00053">
    <property type="entry name" value="RIBOSOMAL_S8"/>
    <property type="match status" value="1"/>
</dbReference>
<dbReference type="Proteomes" id="UP000886268">
    <property type="component" value="Unassembled WGS sequence"/>
</dbReference>
<accession>A0A7C1VLZ9</accession>
<evidence type="ECO:0000256" key="5">
    <source>
        <dbReference type="ARBA" id="ARBA00023274"/>
    </source>
</evidence>
<dbReference type="GO" id="GO:1990904">
    <property type="term" value="C:ribonucleoprotein complex"/>
    <property type="evidence" value="ECO:0007669"/>
    <property type="project" value="UniProtKB-KW"/>
</dbReference>
<dbReference type="InterPro" id="IPR047863">
    <property type="entry name" value="Ribosomal_uS8_CS"/>
</dbReference>
<dbReference type="AlphaFoldDB" id="A0A7C1VLZ9"/>
<dbReference type="EMBL" id="DRIH01000025">
    <property type="protein sequence ID" value="HEC67364.1"/>
    <property type="molecule type" value="Genomic_DNA"/>
</dbReference>
<protein>
    <recommendedName>
        <fullName evidence="6 8">Small ribosomal subunit protein uS8</fullName>
    </recommendedName>
</protein>
<dbReference type="Proteomes" id="UP000885738">
    <property type="component" value="Unassembled WGS sequence"/>
</dbReference>
<organism evidence="11">
    <name type="scientific">Desulfofervidus auxilii</name>
    <dbReference type="NCBI Taxonomy" id="1621989"/>
    <lineage>
        <taxon>Bacteria</taxon>
        <taxon>Pseudomonadati</taxon>
        <taxon>Thermodesulfobacteriota</taxon>
        <taxon>Candidatus Desulfofervidia</taxon>
        <taxon>Candidatus Desulfofervidales</taxon>
        <taxon>Candidatus Desulfofervidaceae</taxon>
        <taxon>Candidatus Desulfofervidus</taxon>
    </lineage>
</organism>
<dbReference type="NCBIfam" id="NF001109">
    <property type="entry name" value="PRK00136.1"/>
    <property type="match status" value="1"/>
</dbReference>
<evidence type="ECO:0000256" key="4">
    <source>
        <dbReference type="ARBA" id="ARBA00022980"/>
    </source>
</evidence>
<dbReference type="InterPro" id="IPR035987">
    <property type="entry name" value="Ribosomal_uS8_sf"/>
</dbReference>
<evidence type="ECO:0000256" key="8">
    <source>
        <dbReference type="HAMAP-Rule" id="MF_01302"/>
    </source>
</evidence>
<comment type="function">
    <text evidence="8">One of the primary rRNA binding proteins, it binds directly to 16S rRNA central domain where it helps coordinate assembly of the platform of the 30S subunit.</text>
</comment>
<dbReference type="GO" id="GO:0005840">
    <property type="term" value="C:ribosome"/>
    <property type="evidence" value="ECO:0007669"/>
    <property type="project" value="UniProtKB-KW"/>
</dbReference>
<keyword evidence="3 8" id="KW-0694">RNA-binding</keyword>
<dbReference type="Pfam" id="PF00410">
    <property type="entry name" value="Ribosomal_S8"/>
    <property type="match status" value="1"/>
</dbReference>
<comment type="caution">
    <text evidence="11">The sequence shown here is derived from an EMBL/GenBank/DDBJ whole genome shotgun (WGS) entry which is preliminary data.</text>
</comment>
<evidence type="ECO:0000256" key="6">
    <source>
        <dbReference type="ARBA" id="ARBA00035258"/>
    </source>
</evidence>
<evidence type="ECO:0000313" key="11">
    <source>
        <dbReference type="EMBL" id="HEC67364.1"/>
    </source>
</evidence>
<gene>
    <name evidence="8" type="primary">rpsH</name>
    <name evidence="11" type="ORF">ENI35_00890</name>
    <name evidence="10" type="ORF">ENJ03_00070</name>
</gene>
<keyword evidence="2 8" id="KW-0699">rRNA-binding</keyword>
<dbReference type="InterPro" id="IPR000630">
    <property type="entry name" value="Ribosomal_uS8"/>
</dbReference>
<proteinExistence type="inferred from homology"/>